<comment type="caution">
    <text evidence="13">The sequence shown here is derived from an EMBL/GenBank/DDBJ whole genome shotgun (WGS) entry which is preliminary data.</text>
</comment>
<dbReference type="GO" id="GO:0045504">
    <property type="term" value="F:dynein heavy chain binding"/>
    <property type="evidence" value="ECO:0007669"/>
    <property type="project" value="TreeGrafter"/>
</dbReference>
<dbReference type="InterPro" id="IPR050687">
    <property type="entry name" value="Dynein_IC"/>
</dbReference>
<dbReference type="OrthoDB" id="10259804at2759"/>
<keyword evidence="6" id="KW-0969">Cilium</keyword>
<keyword evidence="14" id="KW-1185">Reference proteome</keyword>
<evidence type="ECO:0000256" key="2">
    <source>
        <dbReference type="ARBA" id="ARBA00022490"/>
    </source>
</evidence>
<sequence length="619" mass="70017">MEEKECPSRLVLYEGKDVTPKHLGDPFVTTPLEILQIDFCKKDTLSSKCNATDVIECEISNLEKEIEIVDEAVSKDKPGMEIPAKLAQNLKCGILKILLRETRTMKLLHIDSIITKKEDSESNEDKHLKVVVNGERREMEIVSSETQTLQNPMRDQSTITVPVMKKVSQFKYKVEKLWAFSCESTQKRTVTSLSWNPIIEGNIAVGYGTFDFCNPTTGLLCIWSILNPCQPEQTHKFQSSVTDAKFSNKYPHFIAVGCYDGAIWIVDISLNSKMMIDGHQLHHLGPVWKLDWVLYDDFLCKEELLVSVGNDGRVCKWDIFNKLGCSLLLHLRYSPEKQLKPLIKEDMIVGNHHLSGLSFSVDPVFSDMYYVGTGEGFLVKCSTNLHDDYKDIMMAHLGPVYSVNFSPFCPKIILTCGGDWTMRLWITGVMEPILIIHTAMEAVMQAVWSPVHSTIIVSISGNELALWDISRKMAYPLRVVSISCDLLFSTVEFTRSGDEYNTVGGQLSTAFCMAKVDYNINIIAGDDDGNVHVYNLQEMPHSPYHQTIRFKSLHTCFQAYISSLTWRLFFVREHHVLSNISMRKYVARALEECMDDEGSGNAVSGRPHPTALEISLLGR</sequence>
<evidence type="ECO:0000256" key="10">
    <source>
        <dbReference type="ARBA" id="ARBA00040002"/>
    </source>
</evidence>
<dbReference type="GO" id="GO:0005858">
    <property type="term" value="C:axonemal dynein complex"/>
    <property type="evidence" value="ECO:0007669"/>
    <property type="project" value="TreeGrafter"/>
</dbReference>
<dbReference type="GO" id="GO:0120293">
    <property type="term" value="C:dynein axonemal particle"/>
    <property type="evidence" value="ECO:0007669"/>
    <property type="project" value="UniProtKB-SubCell"/>
</dbReference>
<keyword evidence="8" id="KW-0966">Cell projection</keyword>
<evidence type="ECO:0000256" key="12">
    <source>
        <dbReference type="PROSITE-ProRule" id="PRU00221"/>
    </source>
</evidence>
<evidence type="ECO:0000256" key="9">
    <source>
        <dbReference type="ARBA" id="ARBA00024190"/>
    </source>
</evidence>
<reference evidence="13" key="2">
    <citation type="submission" date="2017-10" db="EMBL/GenBank/DDBJ databases">
        <title>Ladona fulva Genome sequencing and assembly.</title>
        <authorList>
            <person name="Murali S."/>
            <person name="Richards S."/>
            <person name="Bandaranaike D."/>
            <person name="Bellair M."/>
            <person name="Blankenburg K."/>
            <person name="Chao H."/>
            <person name="Dinh H."/>
            <person name="Doddapaneni H."/>
            <person name="Dugan-Rocha S."/>
            <person name="Elkadiri S."/>
            <person name="Gnanaolivu R."/>
            <person name="Hernandez B."/>
            <person name="Skinner E."/>
            <person name="Javaid M."/>
            <person name="Lee S."/>
            <person name="Li M."/>
            <person name="Ming W."/>
            <person name="Munidasa M."/>
            <person name="Muniz J."/>
            <person name="Nguyen L."/>
            <person name="Hughes D."/>
            <person name="Osuji N."/>
            <person name="Pu L.-L."/>
            <person name="Puazo M."/>
            <person name="Qu C."/>
            <person name="Quiroz J."/>
            <person name="Raj R."/>
            <person name="Weissenberger G."/>
            <person name="Xin Y."/>
            <person name="Zou X."/>
            <person name="Han Y."/>
            <person name="Worley K."/>
            <person name="Muzny D."/>
            <person name="Gibbs R."/>
        </authorList>
    </citation>
    <scope>NUCLEOTIDE SEQUENCE</scope>
    <source>
        <strain evidence="13">Sampled in the wild</strain>
    </source>
</reference>
<evidence type="ECO:0000256" key="4">
    <source>
        <dbReference type="ARBA" id="ARBA00022737"/>
    </source>
</evidence>
<dbReference type="Proteomes" id="UP000792457">
    <property type="component" value="Unassembled WGS sequence"/>
</dbReference>
<dbReference type="InterPro" id="IPR001680">
    <property type="entry name" value="WD40_rpt"/>
</dbReference>
<dbReference type="SMART" id="SM00320">
    <property type="entry name" value="WD40"/>
    <property type="match status" value="5"/>
</dbReference>
<dbReference type="InterPro" id="IPR036322">
    <property type="entry name" value="WD40_repeat_dom_sf"/>
</dbReference>
<name>A0A8K0P1G6_LADFU</name>
<keyword evidence="7" id="KW-0206">Cytoskeleton</keyword>
<reference evidence="13" key="1">
    <citation type="submission" date="2013-04" db="EMBL/GenBank/DDBJ databases">
        <authorList>
            <person name="Qu J."/>
            <person name="Murali S.C."/>
            <person name="Bandaranaike D."/>
            <person name="Bellair M."/>
            <person name="Blankenburg K."/>
            <person name="Chao H."/>
            <person name="Dinh H."/>
            <person name="Doddapaneni H."/>
            <person name="Downs B."/>
            <person name="Dugan-Rocha S."/>
            <person name="Elkadiri S."/>
            <person name="Gnanaolivu R.D."/>
            <person name="Hernandez B."/>
            <person name="Javaid M."/>
            <person name="Jayaseelan J.C."/>
            <person name="Lee S."/>
            <person name="Li M."/>
            <person name="Ming W."/>
            <person name="Munidasa M."/>
            <person name="Muniz J."/>
            <person name="Nguyen L."/>
            <person name="Ongeri F."/>
            <person name="Osuji N."/>
            <person name="Pu L.-L."/>
            <person name="Puazo M."/>
            <person name="Qu C."/>
            <person name="Quiroz J."/>
            <person name="Raj R."/>
            <person name="Weissenberger G."/>
            <person name="Xin Y."/>
            <person name="Zou X."/>
            <person name="Han Y."/>
            <person name="Richards S."/>
            <person name="Worley K."/>
            <person name="Muzny D."/>
            <person name="Gibbs R."/>
        </authorList>
    </citation>
    <scope>NUCLEOTIDE SEQUENCE</scope>
    <source>
        <strain evidence="13">Sampled in the wild</strain>
    </source>
</reference>
<evidence type="ECO:0000256" key="6">
    <source>
        <dbReference type="ARBA" id="ARBA00023069"/>
    </source>
</evidence>
<dbReference type="GO" id="GO:0045503">
    <property type="term" value="F:dynein light chain binding"/>
    <property type="evidence" value="ECO:0007669"/>
    <property type="project" value="TreeGrafter"/>
</dbReference>
<dbReference type="GO" id="GO:0003341">
    <property type="term" value="P:cilium movement"/>
    <property type="evidence" value="ECO:0007669"/>
    <property type="project" value="TreeGrafter"/>
</dbReference>
<dbReference type="InterPro" id="IPR015943">
    <property type="entry name" value="WD40/YVTN_repeat-like_dom_sf"/>
</dbReference>
<dbReference type="PROSITE" id="PS50082">
    <property type="entry name" value="WD_REPEATS_2"/>
    <property type="match status" value="1"/>
</dbReference>
<gene>
    <name evidence="13" type="ORF">J437_LFUL010146</name>
</gene>
<dbReference type="PANTHER" id="PTHR12442">
    <property type="entry name" value="DYNEIN INTERMEDIATE CHAIN"/>
    <property type="match status" value="1"/>
</dbReference>
<dbReference type="AlphaFoldDB" id="A0A8K0P1G6"/>
<evidence type="ECO:0000256" key="5">
    <source>
        <dbReference type="ARBA" id="ARBA00022846"/>
    </source>
</evidence>
<dbReference type="EMBL" id="KZ308409">
    <property type="protein sequence ID" value="KAG8229083.1"/>
    <property type="molecule type" value="Genomic_DNA"/>
</dbReference>
<dbReference type="Pfam" id="PF00400">
    <property type="entry name" value="WD40"/>
    <property type="match status" value="1"/>
</dbReference>
<evidence type="ECO:0000313" key="13">
    <source>
        <dbReference type="EMBL" id="KAG8229083.1"/>
    </source>
</evidence>
<evidence type="ECO:0000256" key="8">
    <source>
        <dbReference type="ARBA" id="ARBA00023273"/>
    </source>
</evidence>
<evidence type="ECO:0000313" key="14">
    <source>
        <dbReference type="Proteomes" id="UP000792457"/>
    </source>
</evidence>
<protein>
    <recommendedName>
        <fullName evidence="10">Dynein axonemal intermediate chain 4</fullName>
    </recommendedName>
    <alternativeName>
        <fullName evidence="11">WD repeat-containing protein 78</fullName>
    </alternativeName>
</protein>
<accession>A0A8K0P1G6</accession>
<dbReference type="Gene3D" id="2.130.10.10">
    <property type="entry name" value="YVTN repeat-like/Quinoprotein amine dehydrogenase"/>
    <property type="match status" value="2"/>
</dbReference>
<evidence type="ECO:0000256" key="3">
    <source>
        <dbReference type="ARBA" id="ARBA00022574"/>
    </source>
</evidence>
<evidence type="ECO:0000256" key="1">
    <source>
        <dbReference type="ARBA" id="ARBA00004611"/>
    </source>
</evidence>
<evidence type="ECO:0000256" key="7">
    <source>
        <dbReference type="ARBA" id="ARBA00023212"/>
    </source>
</evidence>
<keyword evidence="2" id="KW-0963">Cytoplasm</keyword>
<dbReference type="PANTHER" id="PTHR12442:SF12">
    <property type="entry name" value="DYNEIN AXONEMAL INTERMEDIATE CHAIN 4"/>
    <property type="match status" value="1"/>
</dbReference>
<feature type="repeat" description="WD" evidence="12">
    <location>
        <begin position="393"/>
        <end position="425"/>
    </location>
</feature>
<keyword evidence="4" id="KW-0677">Repeat</keyword>
<organism evidence="13 14">
    <name type="scientific">Ladona fulva</name>
    <name type="common">Scarce chaser dragonfly</name>
    <name type="synonym">Libellula fulva</name>
    <dbReference type="NCBI Taxonomy" id="123851"/>
    <lineage>
        <taxon>Eukaryota</taxon>
        <taxon>Metazoa</taxon>
        <taxon>Ecdysozoa</taxon>
        <taxon>Arthropoda</taxon>
        <taxon>Hexapoda</taxon>
        <taxon>Insecta</taxon>
        <taxon>Pterygota</taxon>
        <taxon>Palaeoptera</taxon>
        <taxon>Odonata</taxon>
        <taxon>Epiprocta</taxon>
        <taxon>Anisoptera</taxon>
        <taxon>Libelluloidea</taxon>
        <taxon>Libellulidae</taxon>
        <taxon>Ladona</taxon>
    </lineage>
</organism>
<comment type="subcellular location">
    <subcellularLocation>
        <location evidence="1">Cytoplasm</location>
        <location evidence="1">Cytoskeleton</location>
        <location evidence="1">Flagellum axoneme</location>
    </subcellularLocation>
    <subcellularLocation>
        <location evidence="9">Dynein axonemal particle</location>
    </subcellularLocation>
</comment>
<dbReference type="SUPFAM" id="SSF50978">
    <property type="entry name" value="WD40 repeat-like"/>
    <property type="match status" value="1"/>
</dbReference>
<evidence type="ECO:0000256" key="11">
    <source>
        <dbReference type="ARBA" id="ARBA00041557"/>
    </source>
</evidence>
<keyword evidence="3 12" id="KW-0853">WD repeat</keyword>
<keyword evidence="5" id="KW-0282">Flagellum</keyword>
<proteinExistence type="predicted"/>